<proteinExistence type="predicted"/>
<dbReference type="RefSeq" id="WP_188517947.1">
    <property type="nucleotide sequence ID" value="NZ_BMES01000002.1"/>
</dbReference>
<sequence length="321" mass="34416">MGNAWRGVLRSWAITTVAAASGAALLILCVDPYDTGRVPGVGLGFTREQAPRAAHASRARDPAFDAAIIGNSHAQLFSPARLDAATGAKFMSLAIPGSGLPEQKAVLAYFLRHRREPAKAIVIGLDEYACRSGPNARNRLQGGPFPFWLYAADFWTYARGAFRADVLEDAVAALLGTEHPAVLAGRDGYWNYEIGRRWRGPDLEGAGPLPLAEQPGPFPGLAVLRDMLDAIPPTTSVALVVTPVYAKFRPRPGRPAARAETACKDAIAAAASRSNVTLLDFRRDTRLTRDPRSFWDGSHLTQAAAELIEAAIAQALKRPAS</sequence>
<dbReference type="AlphaFoldDB" id="A0A917I6N0"/>
<dbReference type="EMBL" id="BMES01000002">
    <property type="protein sequence ID" value="GGH20048.1"/>
    <property type="molecule type" value="Genomic_DNA"/>
</dbReference>
<dbReference type="Gene3D" id="3.40.50.1110">
    <property type="entry name" value="SGNH hydrolase"/>
    <property type="match status" value="1"/>
</dbReference>
<dbReference type="SUPFAM" id="SSF52266">
    <property type="entry name" value="SGNH hydrolase"/>
    <property type="match status" value="1"/>
</dbReference>
<reference evidence="1" key="1">
    <citation type="journal article" date="2014" name="Int. J. Syst. Evol. Microbiol.">
        <title>Complete genome sequence of Corynebacterium casei LMG S-19264T (=DSM 44701T), isolated from a smear-ripened cheese.</title>
        <authorList>
            <consortium name="US DOE Joint Genome Institute (JGI-PGF)"/>
            <person name="Walter F."/>
            <person name="Albersmeier A."/>
            <person name="Kalinowski J."/>
            <person name="Ruckert C."/>
        </authorList>
    </citation>
    <scope>NUCLEOTIDE SEQUENCE</scope>
    <source>
        <strain evidence="1">CGMCC 1.12214</strain>
    </source>
</reference>
<evidence type="ECO:0000313" key="1">
    <source>
        <dbReference type="EMBL" id="GGH20048.1"/>
    </source>
</evidence>
<accession>A0A917I6N0</accession>
<dbReference type="Proteomes" id="UP000603912">
    <property type="component" value="Unassembled WGS sequence"/>
</dbReference>
<dbReference type="InterPro" id="IPR036514">
    <property type="entry name" value="SGNH_hydro_sf"/>
</dbReference>
<reference evidence="1" key="2">
    <citation type="submission" date="2020-09" db="EMBL/GenBank/DDBJ databases">
        <authorList>
            <person name="Sun Q."/>
            <person name="Zhou Y."/>
        </authorList>
    </citation>
    <scope>NUCLEOTIDE SEQUENCE</scope>
    <source>
        <strain evidence="1">CGMCC 1.12214</strain>
    </source>
</reference>
<organism evidence="1 2">
    <name type="scientific">Alsobacter metallidurans</name>
    <dbReference type="NCBI Taxonomy" id="340221"/>
    <lineage>
        <taxon>Bacteria</taxon>
        <taxon>Pseudomonadati</taxon>
        <taxon>Pseudomonadota</taxon>
        <taxon>Alphaproteobacteria</taxon>
        <taxon>Hyphomicrobiales</taxon>
        <taxon>Alsobacteraceae</taxon>
        <taxon>Alsobacter</taxon>
    </lineage>
</organism>
<comment type="caution">
    <text evidence="1">The sequence shown here is derived from an EMBL/GenBank/DDBJ whole genome shotgun (WGS) entry which is preliminary data.</text>
</comment>
<name>A0A917I6N0_9HYPH</name>
<gene>
    <name evidence="1" type="ORF">GCM10007036_23350</name>
</gene>
<keyword evidence="2" id="KW-1185">Reference proteome</keyword>
<dbReference type="GO" id="GO:0016788">
    <property type="term" value="F:hydrolase activity, acting on ester bonds"/>
    <property type="evidence" value="ECO:0007669"/>
    <property type="project" value="UniProtKB-ARBA"/>
</dbReference>
<protein>
    <submittedName>
        <fullName evidence="1">Uncharacterized protein</fullName>
    </submittedName>
</protein>
<evidence type="ECO:0000313" key="2">
    <source>
        <dbReference type="Proteomes" id="UP000603912"/>
    </source>
</evidence>